<name>E6QIP2_9ZZZZ</name>
<accession>E6QIP2</accession>
<sequence length="51" mass="5408">MAVKLADKILAVLAGEDFRDAVKALKIAMIFLPITSDRIPGGTPQVPEESA</sequence>
<protein>
    <submittedName>
        <fullName evidence="1">Uncharacterized protein</fullName>
    </submittedName>
</protein>
<dbReference type="EMBL" id="CABQ01000064">
    <property type="protein sequence ID" value="CBI07108.1"/>
    <property type="molecule type" value="Genomic_DNA"/>
</dbReference>
<dbReference type="AlphaFoldDB" id="E6QIP2"/>
<proteinExistence type="predicted"/>
<organism evidence="1">
    <name type="scientific">mine drainage metagenome</name>
    <dbReference type="NCBI Taxonomy" id="410659"/>
    <lineage>
        <taxon>unclassified sequences</taxon>
        <taxon>metagenomes</taxon>
        <taxon>ecological metagenomes</taxon>
    </lineage>
</organism>
<comment type="caution">
    <text evidence="1">The sequence shown here is derived from an EMBL/GenBank/DDBJ whole genome shotgun (WGS) entry which is preliminary data.</text>
</comment>
<gene>
    <name evidence="1" type="ORF">CARN6_0422</name>
</gene>
<evidence type="ECO:0000313" key="1">
    <source>
        <dbReference type="EMBL" id="CBI07108.1"/>
    </source>
</evidence>
<reference evidence="1" key="1">
    <citation type="submission" date="2009-10" db="EMBL/GenBank/DDBJ databases">
        <title>Diversity of trophic interactions inside an arsenic-rich microbial ecosystem.</title>
        <authorList>
            <person name="Bertin P.N."/>
            <person name="Heinrich-Salmeron A."/>
            <person name="Pelletier E."/>
            <person name="Goulhen-Chollet F."/>
            <person name="Arsene-Ploetze F."/>
            <person name="Gallien S."/>
            <person name="Calteau A."/>
            <person name="Vallenet D."/>
            <person name="Casiot C."/>
            <person name="Chane-Woon-Ming B."/>
            <person name="Giloteaux L."/>
            <person name="Barakat M."/>
            <person name="Bonnefoy V."/>
            <person name="Bruneel O."/>
            <person name="Chandler M."/>
            <person name="Cleiss J."/>
            <person name="Duran R."/>
            <person name="Elbaz-Poulichet F."/>
            <person name="Fonknechten N."/>
            <person name="Lauga B."/>
            <person name="Mornico D."/>
            <person name="Ortet P."/>
            <person name="Schaeffer C."/>
            <person name="Siguier P."/>
            <person name="Alexander Thil Smith A."/>
            <person name="Van Dorsselaer A."/>
            <person name="Weissenbach J."/>
            <person name="Medigue C."/>
            <person name="Le Paslier D."/>
        </authorList>
    </citation>
    <scope>NUCLEOTIDE SEQUENCE</scope>
</reference>